<accession>A0ABY6GNC9</accession>
<feature type="region of interest" description="Disordered" evidence="1">
    <location>
        <begin position="263"/>
        <end position="355"/>
    </location>
</feature>
<feature type="chain" id="PRO_5046919311" evidence="2">
    <location>
        <begin position="29"/>
        <end position="1441"/>
    </location>
</feature>
<protein>
    <submittedName>
        <fullName evidence="3">Uncharacterized protein</fullName>
    </submittedName>
</protein>
<keyword evidence="2" id="KW-0732">Signal</keyword>
<feature type="region of interest" description="Disordered" evidence="1">
    <location>
        <begin position="190"/>
        <end position="223"/>
    </location>
</feature>
<name>A0ABY6GNC9_9GAMM</name>
<feature type="compositionally biased region" description="Basic and acidic residues" evidence="1">
    <location>
        <begin position="317"/>
        <end position="329"/>
    </location>
</feature>
<feature type="signal peptide" evidence="2">
    <location>
        <begin position="1"/>
        <end position="28"/>
    </location>
</feature>
<evidence type="ECO:0000256" key="2">
    <source>
        <dbReference type="SAM" id="SignalP"/>
    </source>
</evidence>
<reference evidence="3" key="1">
    <citation type="submission" date="2022-10" db="EMBL/GenBank/DDBJ databases">
        <title>Completed Genome Sequence of two octocoral isolated bacterium, Endozoicomonas euniceicola EF212T and Endozoicomonas gorgoniicola PS125T.</title>
        <authorList>
            <person name="Chiou Y.-J."/>
            <person name="Chen Y.-H."/>
        </authorList>
    </citation>
    <scope>NUCLEOTIDE SEQUENCE</scope>
    <source>
        <strain evidence="3">EF212</strain>
    </source>
</reference>
<evidence type="ECO:0000256" key="1">
    <source>
        <dbReference type="SAM" id="MobiDB-lite"/>
    </source>
</evidence>
<gene>
    <name evidence="3" type="ORF">NX720_15170</name>
</gene>
<feature type="compositionally biased region" description="Basic residues" evidence="1">
    <location>
        <begin position="330"/>
        <end position="339"/>
    </location>
</feature>
<proteinExistence type="predicted"/>
<feature type="compositionally biased region" description="Basic and acidic residues" evidence="1">
    <location>
        <begin position="300"/>
        <end position="309"/>
    </location>
</feature>
<organism evidence="3 4">
    <name type="scientific">Endozoicomonas euniceicola</name>
    <dbReference type="NCBI Taxonomy" id="1234143"/>
    <lineage>
        <taxon>Bacteria</taxon>
        <taxon>Pseudomonadati</taxon>
        <taxon>Pseudomonadota</taxon>
        <taxon>Gammaproteobacteria</taxon>
        <taxon>Oceanospirillales</taxon>
        <taxon>Endozoicomonadaceae</taxon>
        <taxon>Endozoicomonas</taxon>
    </lineage>
</organism>
<evidence type="ECO:0000313" key="3">
    <source>
        <dbReference type="EMBL" id="UYM14238.1"/>
    </source>
</evidence>
<dbReference type="Proteomes" id="UP001163255">
    <property type="component" value="Chromosome"/>
</dbReference>
<dbReference type="RefSeq" id="WP_262595640.1">
    <property type="nucleotide sequence ID" value="NZ_CP103300.1"/>
</dbReference>
<feature type="compositionally biased region" description="Low complexity" evidence="1">
    <location>
        <begin position="263"/>
        <end position="279"/>
    </location>
</feature>
<feature type="compositionally biased region" description="Basic and acidic residues" evidence="1">
    <location>
        <begin position="190"/>
        <end position="207"/>
    </location>
</feature>
<evidence type="ECO:0000313" key="4">
    <source>
        <dbReference type="Proteomes" id="UP001163255"/>
    </source>
</evidence>
<sequence length="1441" mass="165322">MIKKNSAILRITLLLPYLFFQMHTTVLAQNDDESYTEAVNQSGLPSNKKEYLLNESREHFLNYISQLRENQPEGTINVREFIEEFINFFAIYPHPNRAPGLTVGDFLAQRSTPPTPLVVVNQAELLGLQRALTERQNTIAFLSQQIASTQYNDQSIIDGLNNDLDEERRRAEILQSSIEQLEELRRIESENEERKKAKEEKEKEKRIQAAKKRAKEREEERKKEIAKLTRKLEEKDKELLLTAAQATNEAKKSETIIVRLRQELQQQTTEQPTHTPAQQSEQRAIPESSEGLTSQQSSKISEDSNDKTIKPTTCESEPDKCQKQSEHNHQRVNKKKSKRKENSDTTSKPVEKVLPNAVKAIAATQLQASGKGRDDSDSQGSNYWQTLKSTAASLSSRGIKATKQAASRVYDAAGGLYDKSRRGMKAVIKKLNPAKRHTGRLVRKRPVRTGYSPLKALTYTAVSLGALFLGVKSYRYRVTETDKDSAARKQTSKEPLLKAVERLNSNNNLLLAELIQEFIDSPWEKADFPVTGIYDKSSGTILAKMEQPTKTACSDYEYGIVGYTDQAISQNHIPFFSISDDKFTTIVTNTITYLASKAPDLMVPGNNQHIDILASSLMWCGLPTSNKSKKLHRYCLDAVIQKVKNEGVDWYNHGIHKHYWHGIDSSEQSESMLTVSPVFNLTTECELGILSYQPRVVKPSFISTLYVSTPLIDHNYSSTQIPPTENHVFSAPPEDYSHTDMKKTKPIPDRNNEQSLQELTTLSNLHETAILQTPDSSLAERFHYLPIQQGKKLDKHAFMWKLHPLIDNHGLRKKNISYFPHYLSTIDSTASILYLILYKSNRFFIHSPFILYLATRTYIYFFHPDIQNRYVNEKSDTNIRISFLQKTLNQYKANLKDNKKYNMLFLLSLDTNSPLGVISFNDNDVEYYSDNIKKIKTFGYYPLTQLESGKQKILFDKAFFECSRHYGIECNHENQIHREYIKFYLAICSNKQSCTKSLFDDTYSFWTMISNEFDWPEIATYQFYYKSPTFKFDQQGFYLAVFLSEKNNIVNLGIEQKTSSFDQVKSYLPSISSHQKESSLVSMNGKYFCYPFVPENSNECLFSTTKKQTLLTNFNKEKIFFLQKFMYDQSSILLFFLHDTLLHTHTNKKILFTNNTNIKEASCSNIIYNSLRAYCSTVANSIKKRDLSLIMEVKAEKNLWIPVFKKSTSNESSEYKYHFSHRIKFGELTIDQVGRHIDYILTYMEQGDISTKSLLHSNILINSLSVIGVLDDESDSIHKDVYDARYQSVLGRSAHNKGLKTLIPCLNTKIQVNRLCSDRDECLRLMPGWRIKVGIDNQVSHYIETLYPVWITHDKTLSAFLNASAVPQAPQFLGNTNKLKVYKYTSQLNKPEESVSGESIESNSETLYVLSENELQYSRKLDVHLLKDGMIHTDHCGIGNN</sequence>
<keyword evidence="4" id="KW-1185">Reference proteome</keyword>
<feature type="compositionally biased region" description="Polar residues" evidence="1">
    <location>
        <begin position="290"/>
        <end position="299"/>
    </location>
</feature>
<dbReference type="EMBL" id="CP103300">
    <property type="protein sequence ID" value="UYM14238.1"/>
    <property type="molecule type" value="Genomic_DNA"/>
</dbReference>